<dbReference type="AlphaFoldDB" id="A0A9Q1BU27"/>
<dbReference type="GO" id="GO:0003676">
    <property type="term" value="F:nucleic acid binding"/>
    <property type="evidence" value="ECO:0007669"/>
    <property type="project" value="InterPro"/>
</dbReference>
<accession>A0A9Q1BU27</accession>
<reference evidence="2" key="1">
    <citation type="submission" date="2021-10" db="EMBL/GenBank/DDBJ databases">
        <title>Tropical sea cucumber genome reveals ecological adaptation and Cuvierian tubules defense mechanism.</title>
        <authorList>
            <person name="Chen T."/>
        </authorList>
    </citation>
    <scope>NUCLEOTIDE SEQUENCE</scope>
    <source>
        <strain evidence="2">Nanhai2018</strain>
        <tissue evidence="2">Muscle</tissue>
    </source>
</reference>
<keyword evidence="3" id="KW-1185">Reference proteome</keyword>
<name>A0A9Q1BU27_HOLLE</name>
<dbReference type="Gene3D" id="1.10.340.70">
    <property type="match status" value="1"/>
</dbReference>
<dbReference type="Pfam" id="PF17921">
    <property type="entry name" value="Integrase_H2C2"/>
    <property type="match status" value="1"/>
</dbReference>
<gene>
    <name evidence="2" type="ORF">HOLleu_26265</name>
</gene>
<sequence>MWRSGPKFLLEGECEWPQSKLDEIELSGDPEVKKSVVLNITTLVDDNYFAGLTSKFSSWPKLVKVLAWILRFVNRSRGVLLSSTKNLSVSEIEASEATILKWVQNSASKSWQSDQRLVKLKPVLVGNLLRVGGRLDNANVNNDVKHPIILPSKGKVSTLIIRHYHGTVGHGGLAITLSAIRQRFWLLNGRTAVKSALSKCVVCRKLIARPAQQVMAALPLERVSSDKPPFSFVGVDFFGPFEVKRSRSTVKRYGCIFTCLSSRAVHLEVPESLNADSFLNAFRRFVARRGQPERL</sequence>
<feature type="domain" description="Integrase zinc-binding" evidence="1">
    <location>
        <begin position="158"/>
        <end position="205"/>
    </location>
</feature>
<dbReference type="PANTHER" id="PTHR47331">
    <property type="entry name" value="PHD-TYPE DOMAIN-CONTAINING PROTEIN"/>
    <property type="match status" value="1"/>
</dbReference>
<proteinExistence type="predicted"/>
<dbReference type="Gene3D" id="3.30.420.10">
    <property type="entry name" value="Ribonuclease H-like superfamily/Ribonuclease H"/>
    <property type="match status" value="1"/>
</dbReference>
<dbReference type="EMBL" id="JAIZAY010000012">
    <property type="protein sequence ID" value="KAJ8032675.1"/>
    <property type="molecule type" value="Genomic_DNA"/>
</dbReference>
<dbReference type="InterPro" id="IPR036397">
    <property type="entry name" value="RNaseH_sf"/>
</dbReference>
<evidence type="ECO:0000313" key="3">
    <source>
        <dbReference type="Proteomes" id="UP001152320"/>
    </source>
</evidence>
<comment type="caution">
    <text evidence="2">The sequence shown here is derived from an EMBL/GenBank/DDBJ whole genome shotgun (WGS) entry which is preliminary data.</text>
</comment>
<organism evidence="2 3">
    <name type="scientific">Holothuria leucospilota</name>
    <name type="common">Black long sea cucumber</name>
    <name type="synonym">Mertensiothuria leucospilota</name>
    <dbReference type="NCBI Taxonomy" id="206669"/>
    <lineage>
        <taxon>Eukaryota</taxon>
        <taxon>Metazoa</taxon>
        <taxon>Echinodermata</taxon>
        <taxon>Eleutherozoa</taxon>
        <taxon>Echinozoa</taxon>
        <taxon>Holothuroidea</taxon>
        <taxon>Aspidochirotacea</taxon>
        <taxon>Aspidochirotida</taxon>
        <taxon>Holothuriidae</taxon>
        <taxon>Holothuria</taxon>
    </lineage>
</organism>
<protein>
    <recommendedName>
        <fullName evidence="1">Integrase zinc-binding domain-containing protein</fullName>
    </recommendedName>
</protein>
<dbReference type="OrthoDB" id="8046937at2759"/>
<dbReference type="InterPro" id="IPR041588">
    <property type="entry name" value="Integrase_H2C2"/>
</dbReference>
<evidence type="ECO:0000259" key="1">
    <source>
        <dbReference type="Pfam" id="PF17921"/>
    </source>
</evidence>
<evidence type="ECO:0000313" key="2">
    <source>
        <dbReference type="EMBL" id="KAJ8032675.1"/>
    </source>
</evidence>
<dbReference type="PANTHER" id="PTHR47331:SF1">
    <property type="entry name" value="GAG-LIKE PROTEIN"/>
    <property type="match status" value="1"/>
</dbReference>
<dbReference type="Proteomes" id="UP001152320">
    <property type="component" value="Chromosome 12"/>
</dbReference>